<dbReference type="InterPro" id="IPR003451">
    <property type="entry name" value="LytB/IspH"/>
</dbReference>
<protein>
    <submittedName>
        <fullName evidence="10">4-hydroxy-3-methylbut-2-enyl diphosphate reductase</fullName>
    </submittedName>
</protein>
<dbReference type="InterPro" id="IPR035104">
    <property type="entry name" value="Ribosomal_protein_S1-like"/>
</dbReference>
<feature type="domain" description="S1 motif" evidence="9">
    <location>
        <begin position="624"/>
        <end position="693"/>
    </location>
</feature>
<dbReference type="PANTHER" id="PTHR10724:SF7">
    <property type="entry name" value="SMALL RIBOSOMAL SUBUNIT PROTEIN BS1C"/>
    <property type="match status" value="1"/>
</dbReference>
<evidence type="ECO:0000313" key="10">
    <source>
        <dbReference type="EMBL" id="APT74525.1"/>
    </source>
</evidence>
<dbReference type="CDD" id="cd13944">
    <property type="entry name" value="lytB_ispH"/>
    <property type="match status" value="1"/>
</dbReference>
<dbReference type="PRINTS" id="PR00681">
    <property type="entry name" value="RIBOSOMALS1"/>
</dbReference>
<dbReference type="PANTHER" id="PTHR10724">
    <property type="entry name" value="30S RIBOSOMAL PROTEIN S1"/>
    <property type="match status" value="1"/>
</dbReference>
<proteinExistence type="inferred from homology"/>
<dbReference type="InterPro" id="IPR050437">
    <property type="entry name" value="Ribos_protein_bS1-like"/>
</dbReference>
<keyword evidence="8" id="KW-0687">Ribonucleoprotein</keyword>
<gene>
    <name evidence="10" type="ORF">BW47_08595</name>
</gene>
<keyword evidence="6" id="KW-0408">Iron</keyword>
<keyword evidence="4" id="KW-0479">Metal-binding</keyword>
<evidence type="ECO:0000256" key="1">
    <source>
        <dbReference type="ARBA" id="ARBA00001966"/>
    </source>
</evidence>
<dbReference type="EMBL" id="CP007389">
    <property type="protein sequence ID" value="APT74525.1"/>
    <property type="molecule type" value="Genomic_DNA"/>
</dbReference>
<feature type="domain" description="S1 motif" evidence="9">
    <location>
        <begin position="538"/>
        <end position="607"/>
    </location>
</feature>
<evidence type="ECO:0000313" key="11">
    <source>
        <dbReference type="Proteomes" id="UP000185490"/>
    </source>
</evidence>
<evidence type="ECO:0000256" key="5">
    <source>
        <dbReference type="ARBA" id="ARBA00022980"/>
    </source>
</evidence>
<reference evidence="10 11" key="1">
    <citation type="submission" date="2014-02" db="EMBL/GenBank/DDBJ databases">
        <title>Diversity of Thermotogales isolates from hydrothermal vents.</title>
        <authorList>
            <person name="Haverkamp T.H.A."/>
            <person name="Lossouarn J."/>
            <person name="Geslin C."/>
            <person name="Nesbo C.L."/>
        </authorList>
    </citation>
    <scope>NUCLEOTIDE SEQUENCE [LARGE SCALE GENOMIC DNA]</scope>
    <source>
        <strain evidence="10 11">431</strain>
    </source>
</reference>
<dbReference type="RefSeq" id="WP_012057826.1">
    <property type="nucleotide sequence ID" value="NZ_CP007389.1"/>
</dbReference>
<keyword evidence="7" id="KW-0411">Iron-sulfur</keyword>
<dbReference type="Proteomes" id="UP000185490">
    <property type="component" value="Chromosome"/>
</dbReference>
<dbReference type="Pfam" id="PF00575">
    <property type="entry name" value="S1"/>
    <property type="match status" value="4"/>
</dbReference>
<dbReference type="InterPro" id="IPR003029">
    <property type="entry name" value="S1_domain"/>
</dbReference>
<keyword evidence="11" id="KW-1185">Reference proteome</keyword>
<sequence>MQIVVAEGIGFCFGVENAVSKAKELLKKGLSVWTDDDIVHNKSVMKELYDMGLSKEKGDVFLVRAHGLPKDVLDDLKKRYKVEDLTCSIVKNLFKTVAEIEKKGYKIVVFGKKEHPEMKALKSYCENATITDIPLPINAKRIAIASQTTMSYTDFEFFVNKITEMSKFDDIKIINSICNITYNREKEAEKISKIVDLMVVVGGKHSSNTTKLYKISSKYTKSMHIELPEELIELPKGVKKIGVISGTSTPKNIVEKVILRLKELGGMLQMDGNFEKLLESYLYDDVRRGTEVMGTVLRKGETELFVNFGWRAEGIVSSDELVKDLSEYNIGDKLKLLVIKIDEEDGMAFLSEKRVYLKNIRNILREKFEKGEKVIGKIISRNKGGYDVLIDNVFKAFLPKSESMIYGDNIPDYTMEFKIIKFEDKRKLNVVVSRKALVKEQVERFFKERKKGDIVEGIVKRIEDFGAFVRVAEGIEGLLPNSEVSYDYEISAMDVLGEGQSVKLYLKEIDPTNKKLIFSLKELMPNPWNNVEKKYKIGEVVSGKVKKIMPYGFFVNLEPGIDGFVHIDDVFWGKRGNIKDIISEGDFVKLVVKEIDKENKKIRLSYKEVKGDPWENIEEKYPLGNVVTGIVRVVFDKGVIIDIEEGISGYCPISEISWNYISHPTDVIGEGNKVKAVVLDLDKENRKIRLSIKRTVENPWEKFKQQHKVGDIIKVKLVKELKNGYSANVEGIEVYVPKSHIVSDINVSDDLEVKIINIKTDGEILRVVVSEKEKENEKVLDEIKNEAEKERYTSIERKVKNGDSSDSGEE</sequence>
<keyword evidence="3" id="KW-0004">4Fe-4S</keyword>
<evidence type="ECO:0000256" key="4">
    <source>
        <dbReference type="ARBA" id="ARBA00022723"/>
    </source>
</evidence>
<dbReference type="SMART" id="SM00316">
    <property type="entry name" value="S1"/>
    <property type="match status" value="6"/>
</dbReference>
<comment type="cofactor">
    <cofactor evidence="1">
        <name>[4Fe-4S] cluster</name>
        <dbReference type="ChEBI" id="CHEBI:49883"/>
    </cofactor>
</comment>
<evidence type="ECO:0000256" key="3">
    <source>
        <dbReference type="ARBA" id="ARBA00022485"/>
    </source>
</evidence>
<feature type="domain" description="S1 motif" evidence="9">
    <location>
        <begin position="289"/>
        <end position="353"/>
    </location>
</feature>
<dbReference type="Gene3D" id="3.40.1010.20">
    <property type="entry name" value="4-hydroxy-3-methylbut-2-enyl diphosphate reductase, catalytic domain"/>
    <property type="match status" value="2"/>
</dbReference>
<dbReference type="NCBIfam" id="TIGR00216">
    <property type="entry name" value="ispH_lytB"/>
    <property type="match status" value="1"/>
</dbReference>
<dbReference type="NCBIfam" id="NF000907">
    <property type="entry name" value="PRK00087.1"/>
    <property type="match status" value="1"/>
</dbReference>
<evidence type="ECO:0000256" key="8">
    <source>
        <dbReference type="ARBA" id="ARBA00023274"/>
    </source>
</evidence>
<dbReference type="SUPFAM" id="SSF50249">
    <property type="entry name" value="Nucleic acid-binding proteins"/>
    <property type="match status" value="6"/>
</dbReference>
<name>A0ABN4V101_9BACT</name>
<evidence type="ECO:0000259" key="9">
    <source>
        <dbReference type="PROSITE" id="PS50126"/>
    </source>
</evidence>
<accession>A0ABN4V101</accession>
<comment type="similarity">
    <text evidence="2">Belongs to the bacterial ribosomal protein bS1 family.</text>
</comment>
<dbReference type="Gene3D" id="2.40.50.140">
    <property type="entry name" value="Nucleic acid-binding proteins"/>
    <property type="match status" value="4"/>
</dbReference>
<dbReference type="InterPro" id="IPR012340">
    <property type="entry name" value="NA-bd_OB-fold"/>
</dbReference>
<feature type="domain" description="S1 motif" evidence="9">
    <location>
        <begin position="452"/>
        <end position="521"/>
    </location>
</feature>
<organism evidence="10 11">
    <name type="scientific">Thermosipho melanesiensis</name>
    <dbReference type="NCBI Taxonomy" id="46541"/>
    <lineage>
        <taxon>Bacteria</taxon>
        <taxon>Thermotogati</taxon>
        <taxon>Thermotogota</taxon>
        <taxon>Thermotogae</taxon>
        <taxon>Thermotogales</taxon>
        <taxon>Fervidobacteriaceae</taxon>
        <taxon>Thermosipho</taxon>
    </lineage>
</organism>
<keyword evidence="5" id="KW-0689">Ribosomal protein</keyword>
<dbReference type="Gene3D" id="3.40.50.11270">
    <property type="match status" value="1"/>
</dbReference>
<dbReference type="PROSITE" id="PS50126">
    <property type="entry name" value="S1"/>
    <property type="match status" value="4"/>
</dbReference>
<evidence type="ECO:0000256" key="6">
    <source>
        <dbReference type="ARBA" id="ARBA00023004"/>
    </source>
</evidence>
<dbReference type="Pfam" id="PF02401">
    <property type="entry name" value="LYTB"/>
    <property type="match status" value="1"/>
</dbReference>
<evidence type="ECO:0000256" key="2">
    <source>
        <dbReference type="ARBA" id="ARBA00006767"/>
    </source>
</evidence>
<evidence type="ECO:0000256" key="7">
    <source>
        <dbReference type="ARBA" id="ARBA00023014"/>
    </source>
</evidence>